<sequence length="190" mass="21000">MEATRSWASSSYLPPAAISSKIKILCVRSVFFSIYRGDELLATYVPKGLSSPNNMGKLVWRVLGIQAAQLDLTPLLPVSARSIPRSRLHKLELIQVNGNLLAIELFQSGIVPYYLTKRKTAYYQVFQLHEAPEVCYLGWMHRGVGRDVSEGGGTAPAVHGIRDAKVHGALERHGLHVTEDMAMELGKSDE</sequence>
<keyword evidence="2" id="KW-1185">Reference proteome</keyword>
<evidence type="ECO:0000313" key="1">
    <source>
        <dbReference type="EMBL" id="TVU13531.1"/>
    </source>
</evidence>
<name>A0A5J9TS38_9POAL</name>
<comment type="caution">
    <text evidence="1">The sequence shown here is derived from an EMBL/GenBank/DDBJ whole genome shotgun (WGS) entry which is preliminary data.</text>
</comment>
<proteinExistence type="predicted"/>
<protein>
    <submittedName>
        <fullName evidence="1">Uncharacterized protein</fullName>
    </submittedName>
</protein>
<dbReference type="Gramene" id="TVU13531">
    <property type="protein sequence ID" value="TVU13531"/>
    <property type="gene ID" value="EJB05_40591"/>
</dbReference>
<dbReference type="EMBL" id="RWGY01000034">
    <property type="protein sequence ID" value="TVU13531.1"/>
    <property type="molecule type" value="Genomic_DNA"/>
</dbReference>
<gene>
    <name evidence="1" type="ORF">EJB05_40591</name>
</gene>
<evidence type="ECO:0000313" key="2">
    <source>
        <dbReference type="Proteomes" id="UP000324897"/>
    </source>
</evidence>
<organism evidence="1 2">
    <name type="scientific">Eragrostis curvula</name>
    <name type="common">weeping love grass</name>
    <dbReference type="NCBI Taxonomy" id="38414"/>
    <lineage>
        <taxon>Eukaryota</taxon>
        <taxon>Viridiplantae</taxon>
        <taxon>Streptophyta</taxon>
        <taxon>Embryophyta</taxon>
        <taxon>Tracheophyta</taxon>
        <taxon>Spermatophyta</taxon>
        <taxon>Magnoliopsida</taxon>
        <taxon>Liliopsida</taxon>
        <taxon>Poales</taxon>
        <taxon>Poaceae</taxon>
        <taxon>PACMAD clade</taxon>
        <taxon>Chloridoideae</taxon>
        <taxon>Eragrostideae</taxon>
        <taxon>Eragrostidinae</taxon>
        <taxon>Eragrostis</taxon>
    </lineage>
</organism>
<reference evidence="1 2" key="1">
    <citation type="journal article" date="2019" name="Sci. Rep.">
        <title>A high-quality genome of Eragrostis curvula grass provides insights into Poaceae evolution and supports new strategies to enhance forage quality.</title>
        <authorList>
            <person name="Carballo J."/>
            <person name="Santos B.A.C.M."/>
            <person name="Zappacosta D."/>
            <person name="Garbus I."/>
            <person name="Selva J.P."/>
            <person name="Gallo C.A."/>
            <person name="Diaz A."/>
            <person name="Albertini E."/>
            <person name="Caccamo M."/>
            <person name="Echenique V."/>
        </authorList>
    </citation>
    <scope>NUCLEOTIDE SEQUENCE [LARGE SCALE GENOMIC DNA]</scope>
    <source>
        <strain evidence="2">cv. Victoria</strain>
        <tissue evidence="1">Leaf</tissue>
    </source>
</reference>
<dbReference type="AlphaFoldDB" id="A0A5J9TS38"/>
<dbReference type="Proteomes" id="UP000324897">
    <property type="component" value="Unassembled WGS sequence"/>
</dbReference>
<accession>A0A5J9TS38</accession>
<feature type="non-terminal residue" evidence="1">
    <location>
        <position position="1"/>
    </location>
</feature>